<name>A0A443IJU9_9RHOB</name>
<gene>
    <name evidence="6" type="ORF">D2T33_20765</name>
</gene>
<dbReference type="SUPFAM" id="SSF53850">
    <property type="entry name" value="Periplasmic binding protein-like II"/>
    <property type="match status" value="1"/>
</dbReference>
<evidence type="ECO:0000313" key="7">
    <source>
        <dbReference type="Proteomes" id="UP000285710"/>
    </source>
</evidence>
<dbReference type="InterPro" id="IPR036388">
    <property type="entry name" value="WH-like_DNA-bd_sf"/>
</dbReference>
<reference evidence="6 7" key="1">
    <citation type="submission" date="2019-01" db="EMBL/GenBank/DDBJ databases">
        <title>Sinorhodobacter populi sp. nov. isolated from the symptomatic bark tissue of Populus euramericana canker.</title>
        <authorList>
            <person name="Xu G."/>
        </authorList>
    </citation>
    <scope>NUCLEOTIDE SEQUENCE [LARGE SCALE GENOMIC DNA]</scope>
    <source>
        <strain evidence="6 7">2D-5</strain>
    </source>
</reference>
<keyword evidence="4" id="KW-0804">Transcription</keyword>
<dbReference type="InterPro" id="IPR058163">
    <property type="entry name" value="LysR-type_TF_proteobact-type"/>
</dbReference>
<keyword evidence="2" id="KW-0805">Transcription regulation</keyword>
<reference evidence="6 7" key="2">
    <citation type="submission" date="2019-01" db="EMBL/GenBank/DDBJ databases">
        <authorList>
            <person name="Li Y."/>
        </authorList>
    </citation>
    <scope>NUCLEOTIDE SEQUENCE [LARGE SCALE GENOMIC DNA]</scope>
    <source>
        <strain evidence="6 7">2D-5</strain>
    </source>
</reference>
<proteinExistence type="inferred from homology"/>
<dbReference type="GO" id="GO:0003677">
    <property type="term" value="F:DNA binding"/>
    <property type="evidence" value="ECO:0007669"/>
    <property type="project" value="UniProtKB-KW"/>
</dbReference>
<organism evidence="6 7">
    <name type="scientific">Paenirhodobacter populi</name>
    <dbReference type="NCBI Taxonomy" id="2306993"/>
    <lineage>
        <taxon>Bacteria</taxon>
        <taxon>Pseudomonadati</taxon>
        <taxon>Pseudomonadota</taxon>
        <taxon>Alphaproteobacteria</taxon>
        <taxon>Rhodobacterales</taxon>
        <taxon>Rhodobacter group</taxon>
        <taxon>Paenirhodobacter</taxon>
    </lineage>
</organism>
<keyword evidence="7" id="KW-1185">Reference proteome</keyword>
<dbReference type="InterPro" id="IPR036390">
    <property type="entry name" value="WH_DNA-bd_sf"/>
</dbReference>
<dbReference type="Pfam" id="PF03466">
    <property type="entry name" value="LysR_substrate"/>
    <property type="match status" value="1"/>
</dbReference>
<dbReference type="InterPro" id="IPR005119">
    <property type="entry name" value="LysR_subst-bd"/>
</dbReference>
<dbReference type="PANTHER" id="PTHR30537">
    <property type="entry name" value="HTH-TYPE TRANSCRIPTIONAL REGULATOR"/>
    <property type="match status" value="1"/>
</dbReference>
<evidence type="ECO:0000259" key="5">
    <source>
        <dbReference type="PROSITE" id="PS50931"/>
    </source>
</evidence>
<dbReference type="EMBL" id="SAUW01000046">
    <property type="protein sequence ID" value="RWR04740.1"/>
    <property type="molecule type" value="Genomic_DNA"/>
</dbReference>
<keyword evidence="3" id="KW-0238">DNA-binding</keyword>
<dbReference type="Gene3D" id="1.10.10.10">
    <property type="entry name" value="Winged helix-like DNA-binding domain superfamily/Winged helix DNA-binding domain"/>
    <property type="match status" value="1"/>
</dbReference>
<evidence type="ECO:0000256" key="4">
    <source>
        <dbReference type="ARBA" id="ARBA00023163"/>
    </source>
</evidence>
<dbReference type="Gene3D" id="3.40.190.290">
    <property type="match status" value="1"/>
</dbReference>
<dbReference type="CDD" id="cd08422">
    <property type="entry name" value="PBP2_CrgA_like"/>
    <property type="match status" value="1"/>
</dbReference>
<dbReference type="Pfam" id="PF00126">
    <property type="entry name" value="HTH_1"/>
    <property type="match status" value="1"/>
</dbReference>
<evidence type="ECO:0000313" key="6">
    <source>
        <dbReference type="EMBL" id="RWR04740.1"/>
    </source>
</evidence>
<sequence length="293" mass="32171">MPSLTLLESFATTAKLGSFAAAARRLGVSPSAIGKAIQRLEDELGVTLFRRTTRTLDLTEEGRGLLAGLAPALEALDEALAETRDRTERIEGPIVLTVPLVGYHLVNERIGTFLELYPGVTLELRFSDVMVDLITEGVDLGIRNGPLNDSSLKLRRFGSYRHGLFASPGYLEQHGMPTLATLDAHDRIAFRFSMTGRLQSWLRKGGAVLDLSLPRLVVTAIEGARTAAIAGMGVAWLPDFILRDDLASGRLVRVLEEEIDETGTFFVVWPAARAMPRRIRALIDHLTARQEEN</sequence>
<dbReference type="InterPro" id="IPR000847">
    <property type="entry name" value="LysR_HTH_N"/>
</dbReference>
<dbReference type="AlphaFoldDB" id="A0A443IJU9"/>
<dbReference type="FunFam" id="1.10.10.10:FF:000001">
    <property type="entry name" value="LysR family transcriptional regulator"/>
    <property type="match status" value="1"/>
</dbReference>
<dbReference type="PROSITE" id="PS50931">
    <property type="entry name" value="HTH_LYSR"/>
    <property type="match status" value="1"/>
</dbReference>
<comment type="caution">
    <text evidence="6">The sequence shown here is derived from an EMBL/GenBank/DDBJ whole genome shotgun (WGS) entry which is preliminary data.</text>
</comment>
<dbReference type="PRINTS" id="PR00039">
    <property type="entry name" value="HTHLYSR"/>
</dbReference>
<evidence type="ECO:0000256" key="1">
    <source>
        <dbReference type="ARBA" id="ARBA00009437"/>
    </source>
</evidence>
<dbReference type="SUPFAM" id="SSF46785">
    <property type="entry name" value="Winged helix' DNA-binding domain"/>
    <property type="match status" value="1"/>
</dbReference>
<dbReference type="GO" id="GO:0003700">
    <property type="term" value="F:DNA-binding transcription factor activity"/>
    <property type="evidence" value="ECO:0007669"/>
    <property type="project" value="InterPro"/>
</dbReference>
<evidence type="ECO:0000256" key="3">
    <source>
        <dbReference type="ARBA" id="ARBA00023125"/>
    </source>
</evidence>
<evidence type="ECO:0000256" key="2">
    <source>
        <dbReference type="ARBA" id="ARBA00023015"/>
    </source>
</evidence>
<accession>A0A443IJU9</accession>
<dbReference type="RefSeq" id="WP_128271034.1">
    <property type="nucleotide sequence ID" value="NZ_SAUW01000046.1"/>
</dbReference>
<dbReference type="PANTHER" id="PTHR30537:SF5">
    <property type="entry name" value="HTH-TYPE TRANSCRIPTIONAL ACTIVATOR TTDR-RELATED"/>
    <property type="match status" value="1"/>
</dbReference>
<protein>
    <submittedName>
        <fullName evidence="6">LysR family transcriptional regulator</fullName>
    </submittedName>
</protein>
<dbReference type="Proteomes" id="UP000285710">
    <property type="component" value="Unassembled WGS sequence"/>
</dbReference>
<comment type="similarity">
    <text evidence="1">Belongs to the LysR transcriptional regulatory family.</text>
</comment>
<feature type="domain" description="HTH lysR-type" evidence="5">
    <location>
        <begin position="2"/>
        <end position="59"/>
    </location>
</feature>